<dbReference type="InterPro" id="IPR004839">
    <property type="entry name" value="Aminotransferase_I/II_large"/>
</dbReference>
<evidence type="ECO:0000256" key="4">
    <source>
        <dbReference type="ARBA" id="ARBA00023239"/>
    </source>
</evidence>
<comment type="similarity">
    <text evidence="5">Belongs to the class-II pyridoxal-phosphate-dependent aminotransferase family. MalY/PatB cystathionine beta-lyase subfamily.</text>
</comment>
<dbReference type="PANTHER" id="PTHR43525:SF1">
    <property type="entry name" value="PROTEIN MALY"/>
    <property type="match status" value="1"/>
</dbReference>
<dbReference type="Proteomes" id="UP000682811">
    <property type="component" value="Unassembled WGS sequence"/>
</dbReference>
<dbReference type="InterPro" id="IPR015421">
    <property type="entry name" value="PyrdxlP-dep_Trfase_major"/>
</dbReference>
<comment type="caution">
    <text evidence="7">The sequence shown here is derived from an EMBL/GenBank/DDBJ whole genome shotgun (WGS) entry which is preliminary data.</text>
</comment>
<dbReference type="PANTHER" id="PTHR43525">
    <property type="entry name" value="PROTEIN MALY"/>
    <property type="match status" value="1"/>
</dbReference>
<evidence type="ECO:0000313" key="8">
    <source>
        <dbReference type="Proteomes" id="UP000682811"/>
    </source>
</evidence>
<dbReference type="Gene3D" id="3.40.640.10">
    <property type="entry name" value="Type I PLP-dependent aspartate aminotransferase-like (Major domain)"/>
    <property type="match status" value="1"/>
</dbReference>
<dbReference type="NCBIfam" id="TIGR04350">
    <property type="entry name" value="C_S_lyase_PatB"/>
    <property type="match status" value="1"/>
</dbReference>
<dbReference type="InterPro" id="IPR015422">
    <property type="entry name" value="PyrdxlP-dep_Trfase_small"/>
</dbReference>
<keyword evidence="8" id="KW-1185">Reference proteome</keyword>
<evidence type="ECO:0000256" key="3">
    <source>
        <dbReference type="ARBA" id="ARBA00022898"/>
    </source>
</evidence>
<evidence type="ECO:0000256" key="5">
    <source>
        <dbReference type="ARBA" id="ARBA00037974"/>
    </source>
</evidence>
<dbReference type="AlphaFoldDB" id="A0A920CQY1"/>
<name>A0A920CQY1_9BACL</name>
<dbReference type="InterPro" id="IPR027619">
    <property type="entry name" value="C-S_lyase_PatB-like"/>
</dbReference>
<dbReference type="InterPro" id="IPR015424">
    <property type="entry name" value="PyrdxlP-dep_Trfase"/>
</dbReference>
<proteinExistence type="inferred from homology"/>
<evidence type="ECO:0000256" key="2">
    <source>
        <dbReference type="ARBA" id="ARBA00012224"/>
    </source>
</evidence>
<dbReference type="RefSeq" id="WP_212977532.1">
    <property type="nucleotide sequence ID" value="NZ_AP025343.1"/>
</dbReference>
<sequence>MNFDKPVSRQQTGCDKWDNMKHIFGTSDALPMWVADMDFESPPSVIEALRQRVEHGVFGYTMQTDEYKQSIVDWMKQRHGWEIEPDWIVFCPGVVPALTFAVQAFTRAGDKVVIQPPVYPPFHSVVEDQGRELVLNPLKYENGRYSLDLEGLEQILNNGPIKMLILCSPHNPVGRVWEHEELEALIQLCARHDVLIVSDEIHADLVYAKNTHTPLAKLSGDAASRSIICTAPSKTFNIAGLNTSNIIIPDPDIRSAYQKTLEIYHVGTISALGSAATQAAYTGGGEWLDELLNYLQGNIDYALDYITKHMPEIKAYRPEATYLLWLDFRELGMTKNELSDFLLTKAKLALNKGTAFGVGGEGFMRMNIACPKDMVVEAMNRLDAAMQEWRSSSKQK</sequence>
<dbReference type="GO" id="GO:0047804">
    <property type="term" value="F:cysteine-S-conjugate beta-lyase activity"/>
    <property type="evidence" value="ECO:0007669"/>
    <property type="project" value="UniProtKB-EC"/>
</dbReference>
<reference evidence="7 8" key="1">
    <citation type="submission" date="2021-03" db="EMBL/GenBank/DDBJ databases">
        <title>Antimicrobial resistance genes in bacteria isolated from Japanese honey, and their potential for conferring macrolide and lincosamide resistance in the American foulbrood pathogen Paenibacillus larvae.</title>
        <authorList>
            <person name="Okamoto M."/>
            <person name="Kumagai M."/>
            <person name="Kanamori H."/>
            <person name="Takamatsu D."/>
        </authorList>
    </citation>
    <scope>NUCLEOTIDE SEQUENCE [LARGE SCALE GENOMIC DNA]</scope>
    <source>
        <strain evidence="7 8">J34TS1</strain>
    </source>
</reference>
<evidence type="ECO:0000259" key="6">
    <source>
        <dbReference type="Pfam" id="PF00155"/>
    </source>
</evidence>
<feature type="domain" description="Aminotransferase class I/classII large" evidence="6">
    <location>
        <begin position="36"/>
        <end position="382"/>
    </location>
</feature>
<evidence type="ECO:0000313" key="7">
    <source>
        <dbReference type="EMBL" id="GIO46509.1"/>
    </source>
</evidence>
<dbReference type="GO" id="GO:0030170">
    <property type="term" value="F:pyridoxal phosphate binding"/>
    <property type="evidence" value="ECO:0007669"/>
    <property type="project" value="InterPro"/>
</dbReference>
<keyword evidence="3" id="KW-0663">Pyridoxal phosphate</keyword>
<dbReference type="Gene3D" id="3.90.1150.10">
    <property type="entry name" value="Aspartate Aminotransferase, domain 1"/>
    <property type="match status" value="1"/>
</dbReference>
<dbReference type="Pfam" id="PF00155">
    <property type="entry name" value="Aminotran_1_2"/>
    <property type="match status" value="1"/>
</dbReference>
<dbReference type="CDD" id="cd00609">
    <property type="entry name" value="AAT_like"/>
    <property type="match status" value="1"/>
</dbReference>
<keyword evidence="4" id="KW-0456">Lyase</keyword>
<accession>A0A920CQY1</accession>
<dbReference type="EMBL" id="BORT01000004">
    <property type="protein sequence ID" value="GIO46509.1"/>
    <property type="molecule type" value="Genomic_DNA"/>
</dbReference>
<organism evidence="7 8">
    <name type="scientific">Paenibacillus azoreducens</name>
    <dbReference type="NCBI Taxonomy" id="116718"/>
    <lineage>
        <taxon>Bacteria</taxon>
        <taxon>Bacillati</taxon>
        <taxon>Bacillota</taxon>
        <taxon>Bacilli</taxon>
        <taxon>Bacillales</taxon>
        <taxon>Paenibacillaceae</taxon>
        <taxon>Paenibacillus</taxon>
    </lineage>
</organism>
<dbReference type="SUPFAM" id="SSF53383">
    <property type="entry name" value="PLP-dependent transferases"/>
    <property type="match status" value="1"/>
</dbReference>
<dbReference type="InterPro" id="IPR051798">
    <property type="entry name" value="Class-II_PLP-Dep_Aminotrans"/>
</dbReference>
<gene>
    <name evidence="7" type="primary">PatB</name>
    <name evidence="7" type="ORF">J34TS1_12740</name>
</gene>
<protein>
    <recommendedName>
        <fullName evidence="2">cysteine-S-conjugate beta-lyase</fullName>
        <ecNumber evidence="2">4.4.1.13</ecNumber>
    </recommendedName>
</protein>
<evidence type="ECO:0000256" key="1">
    <source>
        <dbReference type="ARBA" id="ARBA00001933"/>
    </source>
</evidence>
<comment type="cofactor">
    <cofactor evidence="1">
        <name>pyridoxal 5'-phosphate</name>
        <dbReference type="ChEBI" id="CHEBI:597326"/>
    </cofactor>
</comment>
<dbReference type="EC" id="4.4.1.13" evidence="2"/>